<name>A0A9D4RS57_DREPO</name>
<keyword evidence="2" id="KW-1185">Reference proteome</keyword>
<organism evidence="1 2">
    <name type="scientific">Dreissena polymorpha</name>
    <name type="common">Zebra mussel</name>
    <name type="synonym">Mytilus polymorpha</name>
    <dbReference type="NCBI Taxonomy" id="45954"/>
    <lineage>
        <taxon>Eukaryota</taxon>
        <taxon>Metazoa</taxon>
        <taxon>Spiralia</taxon>
        <taxon>Lophotrochozoa</taxon>
        <taxon>Mollusca</taxon>
        <taxon>Bivalvia</taxon>
        <taxon>Autobranchia</taxon>
        <taxon>Heteroconchia</taxon>
        <taxon>Euheterodonta</taxon>
        <taxon>Imparidentia</taxon>
        <taxon>Neoheterodontei</taxon>
        <taxon>Myida</taxon>
        <taxon>Dreissenoidea</taxon>
        <taxon>Dreissenidae</taxon>
        <taxon>Dreissena</taxon>
    </lineage>
</organism>
<reference evidence="1" key="2">
    <citation type="submission" date="2020-11" db="EMBL/GenBank/DDBJ databases">
        <authorList>
            <person name="McCartney M.A."/>
            <person name="Auch B."/>
            <person name="Kono T."/>
            <person name="Mallez S."/>
            <person name="Becker A."/>
            <person name="Gohl D.M."/>
            <person name="Silverstein K.A.T."/>
            <person name="Koren S."/>
            <person name="Bechman K.B."/>
            <person name="Herman A."/>
            <person name="Abrahante J.E."/>
            <person name="Garbe J."/>
        </authorList>
    </citation>
    <scope>NUCLEOTIDE SEQUENCE</scope>
    <source>
        <strain evidence="1">Duluth1</strain>
        <tissue evidence="1">Whole animal</tissue>
    </source>
</reference>
<accession>A0A9D4RS57</accession>
<evidence type="ECO:0000313" key="1">
    <source>
        <dbReference type="EMBL" id="KAH3876662.1"/>
    </source>
</evidence>
<sequence>MDQQVLQSYPGRSRWSCAPYRRCGVVFGDIYLQMSVSCVLCPREASRSRSRRVGWRLRVTCEPVPVQETDGNAFLKHAQSGHRCRRHGNSYSVLSGTGTILGKGCAQVLAAGNLFQLLAVHCDVCAGVCRTVHYNRRLLRAYLNHECSCSFMESVGKILKVTAGATI</sequence>
<comment type="caution">
    <text evidence="1">The sequence shown here is derived from an EMBL/GenBank/DDBJ whole genome shotgun (WGS) entry which is preliminary data.</text>
</comment>
<evidence type="ECO:0000313" key="2">
    <source>
        <dbReference type="Proteomes" id="UP000828390"/>
    </source>
</evidence>
<protein>
    <submittedName>
        <fullName evidence="1">Uncharacterized protein</fullName>
    </submittedName>
</protein>
<dbReference type="AlphaFoldDB" id="A0A9D4RS57"/>
<proteinExistence type="predicted"/>
<dbReference type="EMBL" id="JAIWYP010000001">
    <property type="protein sequence ID" value="KAH3876662.1"/>
    <property type="molecule type" value="Genomic_DNA"/>
</dbReference>
<dbReference type="Proteomes" id="UP000828390">
    <property type="component" value="Unassembled WGS sequence"/>
</dbReference>
<gene>
    <name evidence="1" type="ORF">DPMN_000510</name>
</gene>
<reference evidence="1" key="1">
    <citation type="journal article" date="2019" name="bioRxiv">
        <title>The Genome of the Zebra Mussel, Dreissena polymorpha: A Resource for Invasive Species Research.</title>
        <authorList>
            <person name="McCartney M.A."/>
            <person name="Auch B."/>
            <person name="Kono T."/>
            <person name="Mallez S."/>
            <person name="Zhang Y."/>
            <person name="Obille A."/>
            <person name="Becker A."/>
            <person name="Abrahante J.E."/>
            <person name="Garbe J."/>
            <person name="Badalamenti J.P."/>
            <person name="Herman A."/>
            <person name="Mangelson H."/>
            <person name="Liachko I."/>
            <person name="Sullivan S."/>
            <person name="Sone E.D."/>
            <person name="Koren S."/>
            <person name="Silverstein K.A.T."/>
            <person name="Beckman K.B."/>
            <person name="Gohl D.M."/>
        </authorList>
    </citation>
    <scope>NUCLEOTIDE SEQUENCE</scope>
    <source>
        <strain evidence="1">Duluth1</strain>
        <tissue evidence="1">Whole animal</tissue>
    </source>
</reference>